<feature type="region of interest" description="Disordered" evidence="1">
    <location>
        <begin position="1"/>
        <end position="59"/>
    </location>
</feature>
<reference evidence="2" key="1">
    <citation type="journal article" date="2012" name="Mol. Plant Microbe Interact.">
        <title>A highly conserved effector in Fusarium oxysporum is required for full virulence on Arabidopsis.</title>
        <authorList>
            <person name="Thatcher L.F."/>
            <person name="Gardiner D.M."/>
            <person name="Kazan K."/>
            <person name="Manners J."/>
        </authorList>
    </citation>
    <scope>NUCLEOTIDE SEQUENCE [LARGE SCALE GENOMIC DNA]</scope>
    <source>
        <strain evidence="2">Fo5176</strain>
    </source>
</reference>
<name>F9FKA9_FUSOF</name>
<dbReference type="EMBL" id="AFQF01002054">
    <property type="protein sequence ID" value="EGU82642.1"/>
    <property type="molecule type" value="Genomic_DNA"/>
</dbReference>
<accession>F9FKA9</accession>
<proteinExistence type="predicted"/>
<organism evidence="2">
    <name type="scientific">Fusarium oxysporum (strain Fo5176)</name>
    <name type="common">Fusarium vascular wilt</name>
    <dbReference type="NCBI Taxonomy" id="660025"/>
    <lineage>
        <taxon>Eukaryota</taxon>
        <taxon>Fungi</taxon>
        <taxon>Dikarya</taxon>
        <taxon>Ascomycota</taxon>
        <taxon>Pezizomycotina</taxon>
        <taxon>Sordariomycetes</taxon>
        <taxon>Hypocreomycetidae</taxon>
        <taxon>Hypocreales</taxon>
        <taxon>Nectriaceae</taxon>
        <taxon>Fusarium</taxon>
        <taxon>Fusarium oxysporum species complex</taxon>
    </lineage>
</organism>
<dbReference type="AlphaFoldDB" id="F9FKA9"/>
<evidence type="ECO:0000313" key="2">
    <source>
        <dbReference type="EMBL" id="EGU82642.1"/>
    </source>
</evidence>
<comment type="caution">
    <text evidence="2">The sequence shown here is derived from an EMBL/GenBank/DDBJ whole genome shotgun (WGS) entry which is preliminary data.</text>
</comment>
<gene>
    <name evidence="2" type="ORF">FOXB_06838</name>
</gene>
<protein>
    <submittedName>
        <fullName evidence="2">Uncharacterized protein</fullName>
    </submittedName>
</protein>
<evidence type="ECO:0000256" key="1">
    <source>
        <dbReference type="SAM" id="MobiDB-lite"/>
    </source>
</evidence>
<sequence length="59" mass="6814">MILHPHLTTKVEKADPKPLLSRSRTRSYRPREPPNHMPPTLQMRKPEPSSVLSRFEPGS</sequence>